<name>A0A7J0G9G1_9ERIC</name>
<comment type="caution">
    <text evidence="7">The sequence shown here is derived from an EMBL/GenBank/DDBJ whole genome shotgun (WGS) entry which is preliminary data.</text>
</comment>
<evidence type="ECO:0000256" key="2">
    <source>
        <dbReference type="ARBA" id="ARBA00022692"/>
    </source>
</evidence>
<dbReference type="OrthoDB" id="72053at2759"/>
<proteinExistence type="predicted"/>
<evidence type="ECO:0000256" key="1">
    <source>
        <dbReference type="ARBA" id="ARBA00004370"/>
    </source>
</evidence>
<dbReference type="InterPro" id="IPR035969">
    <property type="entry name" value="Rab-GAP_TBC_sf"/>
</dbReference>
<dbReference type="EMBL" id="BJWL01000019">
    <property type="protein sequence ID" value="GFZ07445.1"/>
    <property type="molecule type" value="Genomic_DNA"/>
</dbReference>
<dbReference type="GO" id="GO:0016020">
    <property type="term" value="C:membrane"/>
    <property type="evidence" value="ECO:0007669"/>
    <property type="project" value="UniProtKB-SubCell"/>
</dbReference>
<evidence type="ECO:0000313" key="7">
    <source>
        <dbReference type="EMBL" id="GFZ07445.1"/>
    </source>
</evidence>
<dbReference type="InterPro" id="IPR036249">
    <property type="entry name" value="Thioredoxin-like_sf"/>
</dbReference>
<dbReference type="CDD" id="cd02961">
    <property type="entry name" value="PDI_a_family"/>
    <property type="match status" value="1"/>
</dbReference>
<dbReference type="InterPro" id="IPR013766">
    <property type="entry name" value="Thioredoxin_domain"/>
</dbReference>
<sequence length="794" mass="88810">MVSTHKLKSVDFYRKIPRDLTEASLSGAGLSIVAAFSMIFLFGMELNNYLTVSTSTSVIVDKSSDGEFLRIEFNTSFPALSCEFASVDVSDVLGTNRLNISKTIRKYPIDSYLKPMGSEYRLGSISRDIMHDDEVDENNAEGSTALGESSFDITAHKHPILVVNFYAPWCYWSNRLFKTLHRVCLNIEGKQPVLRHVQLCDDFILLILDFESEILEMDIIPLFDKHNPQVDGRILLAKVDCTEEVDLCKRHHIQGYPSIRIFRKGNDVRDDHGHHDHESYYGDRDTKSLVIAMEDLVAPITLESQQLALENKTGNVAGNAKGPAPSAGGCRIEGFVRVKKVPGNLVISARSGAHSFDASKMNMSHIISHLSFGKTISPAAMSDIKRVLPYIGGSHDKLSGREYIIHPGDSNADVTDLRRLLLLTKSVQKFGWVLAEKCTKDRALSSGCVKTEVITGSYHEQILVDYEYTAHSSLVHSINIPVVKFHIEPSPMQVLITENSRSFSHFITNICAIIGGVFTVAGILDSILHNTAGKTLSVRKWQAAFTPEGHLDIGRTLSRIYRGGVHPTIRGEVWEFLLGCYDSQSTFEEREQIRQRRRAQYAVLKEECHQIFPIVGSGRFITAPVITEVGDPILDPIVLLESNPDKGPASLPQENGNADSFKPATGMSLHANALNYANAGTSYSSSMVKEVDKKIIQWKLTLHQIGLDVVRTDRTLVFYEKQENLSKLWDILAVYAWFDTDVGYCQGMSDLCSPMIILLEEEADAFWCFEHLMRRLHVDLVHTNFLHPTQPPNL</sequence>
<dbReference type="Proteomes" id="UP000585474">
    <property type="component" value="Unassembled WGS sequence"/>
</dbReference>
<evidence type="ECO:0000256" key="3">
    <source>
        <dbReference type="ARBA" id="ARBA00022989"/>
    </source>
</evidence>
<dbReference type="SUPFAM" id="SSF52833">
    <property type="entry name" value="Thioredoxin-like"/>
    <property type="match status" value="1"/>
</dbReference>
<dbReference type="Pfam" id="PF13850">
    <property type="entry name" value="ERGIC_N"/>
    <property type="match status" value="1"/>
</dbReference>
<dbReference type="SUPFAM" id="SSF47923">
    <property type="entry name" value="Ypt/Rab-GAP domain of gyp1p"/>
    <property type="match status" value="1"/>
</dbReference>
<dbReference type="PANTHER" id="PTHR10984">
    <property type="entry name" value="ENDOPLASMIC RETICULUM-GOLGI INTERMEDIATE COMPARTMENT PROTEIN"/>
    <property type="match status" value="1"/>
</dbReference>
<keyword evidence="2 5" id="KW-0812">Transmembrane</keyword>
<dbReference type="Pfam" id="PF07970">
    <property type="entry name" value="COPIIcoated_ERV"/>
    <property type="match status" value="1"/>
</dbReference>
<dbReference type="InterPro" id="IPR000195">
    <property type="entry name" value="Rab-GAP-TBC_dom"/>
</dbReference>
<evidence type="ECO:0000259" key="6">
    <source>
        <dbReference type="PROSITE" id="PS50086"/>
    </source>
</evidence>
<dbReference type="Pfam" id="PF00085">
    <property type="entry name" value="Thioredoxin"/>
    <property type="match status" value="1"/>
</dbReference>
<keyword evidence="4 5" id="KW-0472">Membrane</keyword>
<dbReference type="Gene3D" id="1.10.8.270">
    <property type="entry name" value="putative rabgap domain of human tbc1 domain family member 14 like domains"/>
    <property type="match status" value="1"/>
</dbReference>
<dbReference type="GO" id="GO:0005783">
    <property type="term" value="C:endoplasmic reticulum"/>
    <property type="evidence" value="ECO:0007669"/>
    <property type="project" value="TreeGrafter"/>
</dbReference>
<reference evidence="7 8" key="1">
    <citation type="submission" date="2019-07" db="EMBL/GenBank/DDBJ databases">
        <title>De Novo Assembly of kiwifruit Actinidia rufa.</title>
        <authorList>
            <person name="Sugita-Konishi S."/>
            <person name="Sato K."/>
            <person name="Mori E."/>
            <person name="Abe Y."/>
            <person name="Kisaki G."/>
            <person name="Hamano K."/>
            <person name="Suezawa K."/>
            <person name="Otani M."/>
            <person name="Fukuda T."/>
            <person name="Manabe T."/>
            <person name="Gomi K."/>
            <person name="Tabuchi M."/>
            <person name="Akimitsu K."/>
            <person name="Kataoka I."/>
        </authorList>
    </citation>
    <scope>NUCLEOTIDE SEQUENCE [LARGE SCALE GENOMIC DNA]</scope>
    <source>
        <strain evidence="8">cv. Fuchu</strain>
    </source>
</reference>
<keyword evidence="8" id="KW-1185">Reference proteome</keyword>
<evidence type="ECO:0000313" key="8">
    <source>
        <dbReference type="Proteomes" id="UP000585474"/>
    </source>
</evidence>
<evidence type="ECO:0000256" key="5">
    <source>
        <dbReference type="SAM" id="Phobius"/>
    </source>
</evidence>
<dbReference type="Gene3D" id="3.40.30.10">
    <property type="entry name" value="Glutaredoxin"/>
    <property type="match status" value="1"/>
</dbReference>
<dbReference type="InterPro" id="IPR039542">
    <property type="entry name" value="Erv_N"/>
</dbReference>
<feature type="domain" description="Rab-GAP TBC" evidence="6">
    <location>
        <begin position="564"/>
        <end position="794"/>
    </location>
</feature>
<dbReference type="FunFam" id="1.10.8.270:FF:000025">
    <property type="entry name" value="TBC1 domain family member 15-like"/>
    <property type="match status" value="1"/>
</dbReference>
<dbReference type="PROSITE" id="PS50086">
    <property type="entry name" value="TBC_RABGAP"/>
    <property type="match status" value="1"/>
</dbReference>
<comment type="subcellular location">
    <subcellularLocation>
        <location evidence="1">Membrane</location>
    </subcellularLocation>
</comment>
<dbReference type="AlphaFoldDB" id="A0A7J0G9G1"/>
<dbReference type="InterPro" id="IPR012936">
    <property type="entry name" value="Erv_C"/>
</dbReference>
<dbReference type="Pfam" id="PF00566">
    <property type="entry name" value="RabGAP-TBC"/>
    <property type="match status" value="1"/>
</dbReference>
<dbReference type="InterPro" id="IPR045888">
    <property type="entry name" value="Erv"/>
</dbReference>
<dbReference type="PANTHER" id="PTHR10984:SF37">
    <property type="entry name" value="PROTEIN DISULFIDE-ISOMERASE 5-3"/>
    <property type="match status" value="1"/>
</dbReference>
<keyword evidence="3 5" id="KW-1133">Transmembrane helix</keyword>
<organism evidence="7 8">
    <name type="scientific">Actinidia rufa</name>
    <dbReference type="NCBI Taxonomy" id="165716"/>
    <lineage>
        <taxon>Eukaryota</taxon>
        <taxon>Viridiplantae</taxon>
        <taxon>Streptophyta</taxon>
        <taxon>Embryophyta</taxon>
        <taxon>Tracheophyta</taxon>
        <taxon>Spermatophyta</taxon>
        <taxon>Magnoliopsida</taxon>
        <taxon>eudicotyledons</taxon>
        <taxon>Gunneridae</taxon>
        <taxon>Pentapetalae</taxon>
        <taxon>asterids</taxon>
        <taxon>Ericales</taxon>
        <taxon>Actinidiaceae</taxon>
        <taxon>Actinidia</taxon>
    </lineage>
</organism>
<dbReference type="GO" id="GO:0030134">
    <property type="term" value="C:COPII-coated ER to Golgi transport vesicle"/>
    <property type="evidence" value="ECO:0007669"/>
    <property type="project" value="TreeGrafter"/>
</dbReference>
<accession>A0A7J0G9G1</accession>
<protein>
    <submittedName>
        <fullName evidence="7">PDI-like 5-3</fullName>
    </submittedName>
</protein>
<feature type="transmembrane region" description="Helical" evidence="5">
    <location>
        <begin position="20"/>
        <end position="44"/>
    </location>
</feature>
<gene>
    <name evidence="7" type="ORF">Acr_19g0003820</name>
</gene>
<evidence type="ECO:0000256" key="4">
    <source>
        <dbReference type="ARBA" id="ARBA00023136"/>
    </source>
</evidence>